<protein>
    <submittedName>
        <fullName evidence="1">Uncharacterized protein</fullName>
    </submittedName>
</protein>
<dbReference type="Gene3D" id="3.30.420.10">
    <property type="entry name" value="Ribonuclease H-like superfamily/Ribonuclease H"/>
    <property type="match status" value="1"/>
</dbReference>
<organism evidence="1 2">
    <name type="scientific">Trichinella papuae</name>
    <dbReference type="NCBI Taxonomy" id="268474"/>
    <lineage>
        <taxon>Eukaryota</taxon>
        <taxon>Metazoa</taxon>
        <taxon>Ecdysozoa</taxon>
        <taxon>Nematoda</taxon>
        <taxon>Enoplea</taxon>
        <taxon>Dorylaimia</taxon>
        <taxon>Trichinellida</taxon>
        <taxon>Trichinellidae</taxon>
        <taxon>Trichinella</taxon>
    </lineage>
</organism>
<dbReference type="STRING" id="268474.A0A0V1N812"/>
<dbReference type="GO" id="GO:0003676">
    <property type="term" value="F:nucleic acid binding"/>
    <property type="evidence" value="ECO:0007669"/>
    <property type="project" value="InterPro"/>
</dbReference>
<dbReference type="OrthoDB" id="10302151at2759"/>
<reference evidence="1 2" key="1">
    <citation type="submission" date="2015-01" db="EMBL/GenBank/DDBJ databases">
        <title>Evolution of Trichinella species and genotypes.</title>
        <authorList>
            <person name="Korhonen P.K."/>
            <person name="Edoardo P."/>
            <person name="Giuseppe L.R."/>
            <person name="Gasser R.B."/>
        </authorList>
    </citation>
    <scope>NUCLEOTIDE SEQUENCE [LARGE SCALE GENOMIC DNA]</scope>
    <source>
        <strain evidence="1">ISS1980</strain>
    </source>
</reference>
<dbReference type="EMBL" id="JYDO01000004">
    <property type="protein sequence ID" value="KRZ79980.1"/>
    <property type="molecule type" value="Genomic_DNA"/>
</dbReference>
<evidence type="ECO:0000313" key="2">
    <source>
        <dbReference type="Proteomes" id="UP000054843"/>
    </source>
</evidence>
<comment type="caution">
    <text evidence="1">The sequence shown here is derived from an EMBL/GenBank/DDBJ whole genome shotgun (WGS) entry which is preliminary data.</text>
</comment>
<proteinExistence type="predicted"/>
<name>A0A0V1N812_9BILA</name>
<gene>
    <name evidence="1" type="ORF">T10_9330</name>
</gene>
<sequence length="56" mass="6429">MEPRTVAITLMERYVAHFSAPDQAHIDQGRSVEAELMSELCRLLQIRKTHSTAYNL</sequence>
<keyword evidence="2" id="KW-1185">Reference proteome</keyword>
<evidence type="ECO:0000313" key="1">
    <source>
        <dbReference type="EMBL" id="KRZ79980.1"/>
    </source>
</evidence>
<dbReference type="AlphaFoldDB" id="A0A0V1N812"/>
<dbReference type="InterPro" id="IPR036397">
    <property type="entry name" value="RNaseH_sf"/>
</dbReference>
<dbReference type="Proteomes" id="UP000054843">
    <property type="component" value="Unassembled WGS sequence"/>
</dbReference>
<accession>A0A0V1N812</accession>